<dbReference type="GO" id="GO:0004527">
    <property type="term" value="F:exonuclease activity"/>
    <property type="evidence" value="ECO:0007669"/>
    <property type="project" value="UniProtKB-KW"/>
</dbReference>
<comment type="caution">
    <text evidence="2">The sequence shown here is derived from an EMBL/GenBank/DDBJ whole genome shotgun (WGS) entry which is preliminary data.</text>
</comment>
<evidence type="ECO:0000259" key="1">
    <source>
        <dbReference type="Pfam" id="PF13482"/>
    </source>
</evidence>
<evidence type="ECO:0000313" key="2">
    <source>
        <dbReference type="EMBL" id="HHS28691.1"/>
    </source>
</evidence>
<keyword evidence="2" id="KW-0378">Hydrolase</keyword>
<accession>A0A7V6DP10</accession>
<keyword evidence="2" id="KW-0540">Nuclease</keyword>
<dbReference type="InterPro" id="IPR012337">
    <property type="entry name" value="RNaseH-like_sf"/>
</dbReference>
<gene>
    <name evidence="2" type="ORF">ENV52_03195</name>
</gene>
<sequence length="253" mass="29149">MIKRTFVHLPGVGRKTEAQFWRQGLTTWEDFLNVNRISGLGSERLAWLKGLLAESLRQLHRPEYFASCLPPGEFWRLFHHFRARTAYLDIETTGSGWWEQTVTVVGLYDGHTMRQFVLGQNLTEFPEALADVDVLVTFNGTQFDLPVLKVYFPDLILPPLHLDLRLILARLGYRGGLKRLEPLFGIKRPPEVAGLNGLDAVRLWECAQRGDLTARKLLLQYNEEDVLNLETLMEQAFELGKENLLARHRQTRP</sequence>
<dbReference type="GO" id="GO:0003676">
    <property type="term" value="F:nucleic acid binding"/>
    <property type="evidence" value="ECO:0007669"/>
    <property type="project" value="InterPro"/>
</dbReference>
<dbReference type="InterPro" id="IPR036397">
    <property type="entry name" value="RNaseH_sf"/>
</dbReference>
<dbReference type="InterPro" id="IPR038720">
    <property type="entry name" value="YprB_RNase_H-like_dom"/>
</dbReference>
<dbReference type="PANTHER" id="PTHR38462:SF1">
    <property type="entry name" value="YPRB RIBONUCLEASE H-LIKE DOMAIN-CONTAINING PROTEIN"/>
    <property type="match status" value="1"/>
</dbReference>
<dbReference type="AlphaFoldDB" id="A0A7V6DP10"/>
<feature type="domain" description="YprB ribonuclease H-like" evidence="1">
    <location>
        <begin position="86"/>
        <end position="235"/>
    </location>
</feature>
<dbReference type="Gene3D" id="3.30.420.10">
    <property type="entry name" value="Ribonuclease H-like superfamily/Ribonuclease H"/>
    <property type="match status" value="1"/>
</dbReference>
<reference evidence="2" key="1">
    <citation type="journal article" date="2020" name="mSystems">
        <title>Genome- and Community-Level Interaction Insights into Carbon Utilization and Element Cycling Functions of Hydrothermarchaeota in Hydrothermal Sediment.</title>
        <authorList>
            <person name="Zhou Z."/>
            <person name="Liu Y."/>
            <person name="Xu W."/>
            <person name="Pan J."/>
            <person name="Luo Z.H."/>
            <person name="Li M."/>
        </authorList>
    </citation>
    <scope>NUCLEOTIDE SEQUENCE [LARGE SCALE GENOMIC DNA]</scope>
    <source>
        <strain evidence="2">SpSt-767</strain>
    </source>
</reference>
<dbReference type="Pfam" id="PF13482">
    <property type="entry name" value="RNase_H_2"/>
    <property type="match status" value="1"/>
</dbReference>
<protein>
    <submittedName>
        <fullName evidence="2">Exonuclease</fullName>
    </submittedName>
</protein>
<name>A0A7V6DP10_9BACT</name>
<proteinExistence type="predicted"/>
<dbReference type="SUPFAM" id="SSF53098">
    <property type="entry name" value="Ribonuclease H-like"/>
    <property type="match status" value="1"/>
</dbReference>
<dbReference type="EMBL" id="DTGR01000048">
    <property type="protein sequence ID" value="HHS28691.1"/>
    <property type="molecule type" value="Genomic_DNA"/>
</dbReference>
<dbReference type="PANTHER" id="PTHR38462">
    <property type="entry name" value="EXONUCLEASE-LIKE PROTEIN"/>
    <property type="match status" value="1"/>
</dbReference>
<keyword evidence="2" id="KW-0269">Exonuclease</keyword>
<organism evidence="2">
    <name type="scientific">Desulfobacca acetoxidans</name>
    <dbReference type="NCBI Taxonomy" id="60893"/>
    <lineage>
        <taxon>Bacteria</taxon>
        <taxon>Pseudomonadati</taxon>
        <taxon>Thermodesulfobacteriota</taxon>
        <taxon>Desulfobaccia</taxon>
        <taxon>Desulfobaccales</taxon>
        <taxon>Desulfobaccaceae</taxon>
        <taxon>Desulfobacca</taxon>
    </lineage>
</organism>